<dbReference type="RefSeq" id="WP_353648871.1">
    <property type="nucleotide sequence ID" value="NZ_CP159218.1"/>
</dbReference>
<reference evidence="1" key="1">
    <citation type="submission" date="2024-05" db="EMBL/GenBank/DDBJ databases">
        <authorList>
            <person name="Cai S.Y."/>
            <person name="Jin L.M."/>
            <person name="Li H.R."/>
        </authorList>
    </citation>
    <scope>NUCLEOTIDE SEQUENCE</scope>
    <source>
        <strain evidence="1">A5-74</strain>
    </source>
</reference>
<dbReference type="AlphaFoldDB" id="A0AAU8DPH4"/>
<evidence type="ECO:0008006" key="2">
    <source>
        <dbReference type="Google" id="ProtNLM"/>
    </source>
</evidence>
<evidence type="ECO:0000313" key="1">
    <source>
        <dbReference type="EMBL" id="XCG63256.1"/>
    </source>
</evidence>
<protein>
    <recommendedName>
        <fullName evidence="2">TetR family transcriptional regulator</fullName>
    </recommendedName>
</protein>
<sequence>MVRRTAEETRELLIDTGIELLHERGPSAAVRHIRLRDVLDRADLTTGAAYRIWDDQDAYHRELAIAAVRWRDRTSTADTIATVLPGLAAGVSWREIVRRGCEVNLWRYPDHIGFLTMLALRASAYGDEQLTAASRERHHEAVGAYAAVYDQVIRAVGRVFRPGFTVDDAAAAMAALSEGFGVQGCTGEPHPRKALDADAAGPGDVDWTLLGVCAVAIFDHMTEPADAATG</sequence>
<organism evidence="1">
    <name type="scientific">Nakamurella sp. A5-74</name>
    <dbReference type="NCBI Taxonomy" id="3158264"/>
    <lineage>
        <taxon>Bacteria</taxon>
        <taxon>Bacillati</taxon>
        <taxon>Actinomycetota</taxon>
        <taxon>Actinomycetes</taxon>
        <taxon>Nakamurellales</taxon>
        <taxon>Nakamurellaceae</taxon>
        <taxon>Nakamurella</taxon>
    </lineage>
</organism>
<accession>A0AAU8DPH4</accession>
<proteinExistence type="predicted"/>
<dbReference type="SUPFAM" id="SSF46689">
    <property type="entry name" value="Homeodomain-like"/>
    <property type="match status" value="1"/>
</dbReference>
<dbReference type="InterPro" id="IPR009057">
    <property type="entry name" value="Homeodomain-like_sf"/>
</dbReference>
<dbReference type="Gene3D" id="1.10.357.10">
    <property type="entry name" value="Tetracycline Repressor, domain 2"/>
    <property type="match status" value="1"/>
</dbReference>
<name>A0AAU8DPH4_9ACTN</name>
<gene>
    <name evidence="1" type="ORF">ABLG96_18955</name>
</gene>
<dbReference type="EMBL" id="CP159218">
    <property type="protein sequence ID" value="XCG63256.1"/>
    <property type="molecule type" value="Genomic_DNA"/>
</dbReference>